<organism evidence="2">
    <name type="scientific">uncultured Thermomicrobiales bacterium</name>
    <dbReference type="NCBI Taxonomy" id="1645740"/>
    <lineage>
        <taxon>Bacteria</taxon>
        <taxon>Pseudomonadati</taxon>
        <taxon>Thermomicrobiota</taxon>
        <taxon>Thermomicrobia</taxon>
        <taxon>Thermomicrobiales</taxon>
        <taxon>environmental samples</taxon>
    </lineage>
</organism>
<feature type="region of interest" description="Disordered" evidence="1">
    <location>
        <begin position="1"/>
        <end position="118"/>
    </location>
</feature>
<name>A0A6J4VN22_9BACT</name>
<protein>
    <submittedName>
        <fullName evidence="2">Methylated-DNA-[protein]-cysteine S-methyltransferase</fullName>
    </submittedName>
</protein>
<feature type="non-terminal residue" evidence="2">
    <location>
        <position position="1"/>
    </location>
</feature>
<dbReference type="GO" id="GO:0032259">
    <property type="term" value="P:methylation"/>
    <property type="evidence" value="ECO:0007669"/>
    <property type="project" value="UniProtKB-KW"/>
</dbReference>
<evidence type="ECO:0000256" key="1">
    <source>
        <dbReference type="SAM" id="MobiDB-lite"/>
    </source>
</evidence>
<keyword evidence="2" id="KW-0808">Transferase</keyword>
<feature type="compositionally biased region" description="Basic and acidic residues" evidence="1">
    <location>
        <begin position="14"/>
        <end position="28"/>
    </location>
</feature>
<dbReference type="GO" id="GO:0008168">
    <property type="term" value="F:methyltransferase activity"/>
    <property type="evidence" value="ECO:0007669"/>
    <property type="project" value="UniProtKB-KW"/>
</dbReference>
<feature type="compositionally biased region" description="Basic residues" evidence="1">
    <location>
        <begin position="62"/>
        <end position="72"/>
    </location>
</feature>
<evidence type="ECO:0000313" key="2">
    <source>
        <dbReference type="EMBL" id="CAA9582668.1"/>
    </source>
</evidence>
<dbReference type="EMBL" id="CADCWL010000237">
    <property type="protein sequence ID" value="CAA9582668.1"/>
    <property type="molecule type" value="Genomic_DNA"/>
</dbReference>
<proteinExistence type="predicted"/>
<dbReference type="AlphaFoldDB" id="A0A6J4VN22"/>
<sequence>ARLPPLRCPRLRSGRPDPARPRYHLRPDRPRHRGPAGCADGRLGPDGCGERCARPPLPPGRQPRRPPLRRLALRPPRSDARPAGGRGGPLQGRLPGRPRPLPVGAVERGRGRGASLGL</sequence>
<feature type="non-terminal residue" evidence="2">
    <location>
        <position position="118"/>
    </location>
</feature>
<gene>
    <name evidence="2" type="ORF">AVDCRST_MAG19-4255</name>
</gene>
<accession>A0A6J4VN22</accession>
<reference evidence="2" key="1">
    <citation type="submission" date="2020-02" db="EMBL/GenBank/DDBJ databases">
        <authorList>
            <person name="Meier V. D."/>
        </authorList>
    </citation>
    <scope>NUCLEOTIDE SEQUENCE</scope>
    <source>
        <strain evidence="2">AVDCRST_MAG19</strain>
    </source>
</reference>
<keyword evidence="2" id="KW-0489">Methyltransferase</keyword>